<dbReference type="AlphaFoldDB" id="A0A4U9UC61"/>
<protein>
    <submittedName>
        <fullName evidence="1">Uncharacterized protein</fullName>
    </submittedName>
</protein>
<organism evidence="1">
    <name type="scientific">Serratia fonticola</name>
    <dbReference type="NCBI Taxonomy" id="47917"/>
    <lineage>
        <taxon>Bacteria</taxon>
        <taxon>Pseudomonadati</taxon>
        <taxon>Pseudomonadota</taxon>
        <taxon>Gammaproteobacteria</taxon>
        <taxon>Enterobacterales</taxon>
        <taxon>Yersiniaceae</taxon>
        <taxon>Serratia</taxon>
    </lineage>
</organism>
<dbReference type="EMBL" id="CABEEZ010000068">
    <property type="protein sequence ID" value="VTR30760.1"/>
    <property type="molecule type" value="Genomic_DNA"/>
</dbReference>
<sequence>MANQGAKAVPVSALWAICANVHFALFTAHHTWNLQRDVAFWLTQHLRAVEQDFLPEIFRRILRRIAGEAGAGRGVGPLSNRA</sequence>
<evidence type="ECO:0000313" key="1">
    <source>
        <dbReference type="EMBL" id="VTR30760.1"/>
    </source>
</evidence>
<gene>
    <name evidence="1" type="ORF">NCTC12965_03110</name>
</gene>
<accession>A0A4U9UC61</accession>
<proteinExistence type="predicted"/>
<name>A0A4U9UC61_SERFO</name>
<reference evidence="1" key="1">
    <citation type="submission" date="2019-05" db="EMBL/GenBank/DDBJ databases">
        <authorList>
            <consortium name="Pathogen Informatics"/>
        </authorList>
    </citation>
    <scope>NUCLEOTIDE SEQUENCE [LARGE SCALE GENOMIC DNA]</scope>
    <source>
        <strain evidence="1">NCTC12965</strain>
    </source>
</reference>